<sequence length="272" mass="30176">MNKTLLLMLCALISTISLAQDKVKGSRVLSTNTTDINPFNRLLLTEDFEVKLVKAETAAVKIVIDENLHDYIKIIDKDSTLTLKTTAKLRFKKQEITVFYTDVLNTIELKEEAEIFSENSLKFTDLTLVTSENSRAFLTVECTMIKHINEGKARNKLNITADNVTLELNGDSKIEALINASKIEADLLESADAQIEGDAKDLDLNVDNSSEFNGEKLSIKDINITTLNRAEAKVNASSDLNINASGTSEIEIYGSPKINIESFEDNAILKKK</sequence>
<dbReference type="OrthoDB" id="1419485at2"/>
<proteinExistence type="predicted"/>
<dbReference type="RefSeq" id="WP_106676154.1">
    <property type="nucleotide sequence ID" value="NZ_PXOT01000009.1"/>
</dbReference>
<feature type="signal peptide" evidence="1">
    <location>
        <begin position="1"/>
        <end position="19"/>
    </location>
</feature>
<dbReference type="Pfam" id="PF10988">
    <property type="entry name" value="DUF2807"/>
    <property type="match status" value="1"/>
</dbReference>
<gene>
    <name evidence="3" type="ORF">C7H61_00500</name>
</gene>
<keyword evidence="1" id="KW-0732">Signal</keyword>
<keyword evidence="4" id="KW-1185">Reference proteome</keyword>
<reference evidence="3 4" key="1">
    <citation type="submission" date="2018-03" db="EMBL/GenBank/DDBJ databases">
        <title>Mesoflavibacter sp. HG37 and Mesoflavibacter sp. HG96 sp.nov., two marine bacteria isolated from seawater of Western Pacific Ocean.</title>
        <authorList>
            <person name="Cheng H."/>
            <person name="Wu Y.-H."/>
            <person name="Guo L.-L."/>
            <person name="Xu X.-W."/>
        </authorList>
    </citation>
    <scope>NUCLEOTIDE SEQUENCE [LARGE SCALE GENOMIC DNA]</scope>
    <source>
        <strain evidence="3 4">KCTC 42117</strain>
    </source>
</reference>
<dbReference type="InterPro" id="IPR021255">
    <property type="entry name" value="DUF2807"/>
</dbReference>
<dbReference type="Proteomes" id="UP000238430">
    <property type="component" value="Unassembled WGS sequence"/>
</dbReference>
<name>A0A2T1NPQ6_9FLAO</name>
<dbReference type="Gene3D" id="2.160.20.120">
    <property type="match status" value="1"/>
</dbReference>
<organism evidence="3 4">
    <name type="scientific">Mesoflavibacter zeaxanthinifaciens subsp. sabulilitoris</name>
    <dbReference type="NCBI Taxonomy" id="1520893"/>
    <lineage>
        <taxon>Bacteria</taxon>
        <taxon>Pseudomonadati</taxon>
        <taxon>Bacteroidota</taxon>
        <taxon>Flavobacteriia</taxon>
        <taxon>Flavobacteriales</taxon>
        <taxon>Flavobacteriaceae</taxon>
        <taxon>Mesoflavibacter</taxon>
    </lineage>
</organism>
<evidence type="ECO:0000313" key="3">
    <source>
        <dbReference type="EMBL" id="PSG94876.1"/>
    </source>
</evidence>
<protein>
    <recommendedName>
        <fullName evidence="2">Putative auto-transporter adhesin head GIN domain-containing protein</fullName>
    </recommendedName>
</protein>
<evidence type="ECO:0000313" key="4">
    <source>
        <dbReference type="Proteomes" id="UP000238430"/>
    </source>
</evidence>
<accession>A0A2T1NPQ6</accession>
<dbReference type="EMBL" id="PXOT01000009">
    <property type="protein sequence ID" value="PSG94876.1"/>
    <property type="molecule type" value="Genomic_DNA"/>
</dbReference>
<comment type="caution">
    <text evidence="3">The sequence shown here is derived from an EMBL/GenBank/DDBJ whole genome shotgun (WGS) entry which is preliminary data.</text>
</comment>
<feature type="chain" id="PRO_5015779802" description="Putative auto-transporter adhesin head GIN domain-containing protein" evidence="1">
    <location>
        <begin position="20"/>
        <end position="272"/>
    </location>
</feature>
<feature type="domain" description="Putative auto-transporter adhesin head GIN" evidence="2">
    <location>
        <begin position="39"/>
        <end position="176"/>
    </location>
</feature>
<evidence type="ECO:0000259" key="2">
    <source>
        <dbReference type="Pfam" id="PF10988"/>
    </source>
</evidence>
<dbReference type="AlphaFoldDB" id="A0A2T1NPQ6"/>
<evidence type="ECO:0000256" key="1">
    <source>
        <dbReference type="SAM" id="SignalP"/>
    </source>
</evidence>